<accession>A0AAV1TA18</accession>
<dbReference type="Proteomes" id="UP001162060">
    <property type="component" value="Unassembled WGS sequence"/>
</dbReference>
<dbReference type="EMBL" id="CAKLBY020000035">
    <property type="protein sequence ID" value="CAK7909980.1"/>
    <property type="molecule type" value="Genomic_DNA"/>
</dbReference>
<evidence type="ECO:0000313" key="3">
    <source>
        <dbReference type="Proteomes" id="UP001162060"/>
    </source>
</evidence>
<dbReference type="AlphaFoldDB" id="A0AAV1TA18"/>
<feature type="region of interest" description="Disordered" evidence="1">
    <location>
        <begin position="66"/>
        <end position="85"/>
    </location>
</feature>
<feature type="compositionally biased region" description="Polar residues" evidence="1">
    <location>
        <begin position="75"/>
        <end position="85"/>
    </location>
</feature>
<comment type="caution">
    <text evidence="2">The sequence shown here is derived from an EMBL/GenBank/DDBJ whole genome shotgun (WGS) entry which is preliminary data.</text>
</comment>
<sequence length="85" mass="9384">MSYGKLEFKGFGLVYYGESRVLARRSNGQVAFDVAMDHNVLYVQTVAAARDPRAPSDVLKAILTIQADPEEPESDTQSGSLLHFH</sequence>
<organism evidence="2 3">
    <name type="scientific">Peronospora matthiolae</name>
    <dbReference type="NCBI Taxonomy" id="2874970"/>
    <lineage>
        <taxon>Eukaryota</taxon>
        <taxon>Sar</taxon>
        <taxon>Stramenopiles</taxon>
        <taxon>Oomycota</taxon>
        <taxon>Peronosporomycetes</taxon>
        <taxon>Peronosporales</taxon>
        <taxon>Peronosporaceae</taxon>
        <taxon>Peronospora</taxon>
    </lineage>
</organism>
<proteinExistence type="predicted"/>
<evidence type="ECO:0000313" key="2">
    <source>
        <dbReference type="EMBL" id="CAK7909980.1"/>
    </source>
</evidence>
<evidence type="ECO:0000256" key="1">
    <source>
        <dbReference type="SAM" id="MobiDB-lite"/>
    </source>
</evidence>
<protein>
    <submittedName>
        <fullName evidence="2">Uncharacterized protein</fullName>
    </submittedName>
</protein>
<reference evidence="2" key="1">
    <citation type="submission" date="2024-01" db="EMBL/GenBank/DDBJ databases">
        <authorList>
            <person name="Webb A."/>
        </authorList>
    </citation>
    <scope>NUCLEOTIDE SEQUENCE</scope>
    <source>
        <strain evidence="2">Pm1</strain>
    </source>
</reference>
<name>A0AAV1TA18_9STRA</name>
<gene>
    <name evidence="2" type="ORF">PM001_LOCUS4043</name>
</gene>